<dbReference type="InterPro" id="IPR038499">
    <property type="entry name" value="BRO1_sf"/>
</dbReference>
<gene>
    <name evidence="3" type="ORF">LUZ61_010215</name>
</gene>
<dbReference type="PANTHER" id="PTHR23032">
    <property type="entry name" value="BRO1 DOMAIN-CONTAINING PROTEIN BROX"/>
    <property type="match status" value="1"/>
</dbReference>
<sequence length="418" mass="46600">MGCFVSTPSDTGGQRRRPGSIGEVVVYIPGFRIPKSIDFTQSIGESLPKNLIDRISALRTRIVVMAAQESPIASKSRRRTATRHGGSSSDDLLQALEEYLPVLLGLAEDGRQLRDKVNFVWLNQEDAAEETGMTNVWYEVLSVLHLMAMLCLSQANSLLMPKSYSDGYQPRVSEESRRNSVEIFLKASGFLDCAIRQVLPQIGNDLRRELPVDLAEGNLRAISLQALGQAVDLQLGMAIDSPKATLAVKRRLACEMVKYWQQAQDNIAVLPLQDGWGKKHQLFVKWKFLESKAAAYYFHGLILDEGNTEKSHRAAAAALHASEEFLRESKKASDAFHATSPTSRSPVLWGSMKYLSEKIPKEASSKVRINRDLYSQESVIDTAPVLPDFPLALKPDDYQLPKADLSSKRENKQQQENL</sequence>
<name>A0AAD6EZA4_9POAL</name>
<dbReference type="Pfam" id="PF03097">
    <property type="entry name" value="BRO1"/>
    <property type="match status" value="1"/>
</dbReference>
<comment type="caution">
    <text evidence="3">The sequence shown here is derived from an EMBL/GenBank/DDBJ whole genome shotgun (WGS) entry which is preliminary data.</text>
</comment>
<evidence type="ECO:0000313" key="3">
    <source>
        <dbReference type="EMBL" id="KAJ3706510.1"/>
    </source>
</evidence>
<dbReference type="EMBL" id="JAMRDG010000001">
    <property type="protein sequence ID" value="KAJ3706510.1"/>
    <property type="molecule type" value="Genomic_DNA"/>
</dbReference>
<evidence type="ECO:0000256" key="1">
    <source>
        <dbReference type="ARBA" id="ARBA00008901"/>
    </source>
</evidence>
<dbReference type="AlphaFoldDB" id="A0AAD6EZA4"/>
<evidence type="ECO:0000313" key="4">
    <source>
        <dbReference type="Proteomes" id="UP001210211"/>
    </source>
</evidence>
<accession>A0AAD6EZA4</accession>
<feature type="domain" description="BRO1" evidence="2">
    <location>
        <begin position="29"/>
        <end position="418"/>
    </location>
</feature>
<dbReference type="Gene3D" id="1.25.40.280">
    <property type="entry name" value="alix/aip1 like domains"/>
    <property type="match status" value="1"/>
</dbReference>
<dbReference type="PROSITE" id="PS51180">
    <property type="entry name" value="BRO1"/>
    <property type="match status" value="1"/>
</dbReference>
<dbReference type="InterPro" id="IPR004328">
    <property type="entry name" value="BRO1_dom"/>
</dbReference>
<reference evidence="3 4" key="1">
    <citation type="journal article" date="2022" name="Cell">
        <title>Repeat-based holocentromeres influence genome architecture and karyotype evolution.</title>
        <authorList>
            <person name="Hofstatter P.G."/>
            <person name="Thangavel G."/>
            <person name="Lux T."/>
            <person name="Neumann P."/>
            <person name="Vondrak T."/>
            <person name="Novak P."/>
            <person name="Zhang M."/>
            <person name="Costa L."/>
            <person name="Castellani M."/>
            <person name="Scott A."/>
            <person name="Toegelov H."/>
            <person name="Fuchs J."/>
            <person name="Mata-Sucre Y."/>
            <person name="Dias Y."/>
            <person name="Vanzela A.L.L."/>
            <person name="Huettel B."/>
            <person name="Almeida C.C.S."/>
            <person name="Simkova H."/>
            <person name="Souza G."/>
            <person name="Pedrosa-Harand A."/>
            <person name="Macas J."/>
            <person name="Mayer K.F.X."/>
            <person name="Houben A."/>
            <person name="Marques A."/>
        </authorList>
    </citation>
    <scope>NUCLEOTIDE SEQUENCE [LARGE SCALE GENOMIC DNA]</scope>
    <source>
        <strain evidence="3">RhyTen1mFocal</strain>
    </source>
</reference>
<proteinExistence type="inferred from homology"/>
<keyword evidence="4" id="KW-1185">Reference proteome</keyword>
<evidence type="ECO:0000259" key="2">
    <source>
        <dbReference type="PROSITE" id="PS51180"/>
    </source>
</evidence>
<dbReference type="CDD" id="cd09034">
    <property type="entry name" value="BRO1_Alix_like"/>
    <property type="match status" value="1"/>
</dbReference>
<dbReference type="Proteomes" id="UP001210211">
    <property type="component" value="Unassembled WGS sequence"/>
</dbReference>
<dbReference type="SMART" id="SM01041">
    <property type="entry name" value="BRO1"/>
    <property type="match status" value="1"/>
</dbReference>
<organism evidence="3 4">
    <name type="scientific">Rhynchospora tenuis</name>
    <dbReference type="NCBI Taxonomy" id="198213"/>
    <lineage>
        <taxon>Eukaryota</taxon>
        <taxon>Viridiplantae</taxon>
        <taxon>Streptophyta</taxon>
        <taxon>Embryophyta</taxon>
        <taxon>Tracheophyta</taxon>
        <taxon>Spermatophyta</taxon>
        <taxon>Magnoliopsida</taxon>
        <taxon>Liliopsida</taxon>
        <taxon>Poales</taxon>
        <taxon>Cyperaceae</taxon>
        <taxon>Cyperoideae</taxon>
        <taxon>Rhynchosporeae</taxon>
        <taxon>Rhynchospora</taxon>
    </lineage>
</organism>
<dbReference type="PANTHER" id="PTHR23032:SF13">
    <property type="entry name" value="BRO1 DOMAIN-CONTAINING PROTEIN BROX"/>
    <property type="match status" value="1"/>
</dbReference>
<comment type="similarity">
    <text evidence="1">Belongs to the BROX family.</text>
</comment>
<protein>
    <recommendedName>
        <fullName evidence="2">BRO1 domain-containing protein</fullName>
    </recommendedName>
</protein>
<dbReference type="InterPro" id="IPR038898">
    <property type="entry name" value="BROX"/>
</dbReference>